<evidence type="ECO:0000259" key="4">
    <source>
        <dbReference type="PROSITE" id="PS50893"/>
    </source>
</evidence>
<dbReference type="PROSITE" id="PS00211">
    <property type="entry name" value="ABC_TRANSPORTER_1"/>
    <property type="match status" value="1"/>
</dbReference>
<name>A0ABZ3ISM9_9FIRM</name>
<dbReference type="InterPro" id="IPR017871">
    <property type="entry name" value="ABC_transporter-like_CS"/>
</dbReference>
<protein>
    <submittedName>
        <fullName evidence="5">Aliphatic sulfonates import ATP-binding protein SsuB</fullName>
        <ecNumber evidence="5">3.6.3.-</ecNumber>
    </submittedName>
</protein>
<proteinExistence type="predicted"/>
<dbReference type="RefSeq" id="WP_094606457.1">
    <property type="nucleotide sequence ID" value="NZ_CP155573.1"/>
</dbReference>
<accession>A0ABZ3ISM9</accession>
<evidence type="ECO:0000256" key="3">
    <source>
        <dbReference type="ARBA" id="ARBA00022840"/>
    </source>
</evidence>
<dbReference type="InterPro" id="IPR027417">
    <property type="entry name" value="P-loop_NTPase"/>
</dbReference>
<dbReference type="InterPro" id="IPR003593">
    <property type="entry name" value="AAA+_ATPase"/>
</dbReference>
<evidence type="ECO:0000313" key="5">
    <source>
        <dbReference type="EMBL" id="XFO68427.1"/>
    </source>
</evidence>
<dbReference type="SMART" id="SM00382">
    <property type="entry name" value="AAA"/>
    <property type="match status" value="1"/>
</dbReference>
<reference evidence="5" key="1">
    <citation type="submission" date="2024-05" db="EMBL/GenBank/DDBJ databases">
        <title>Isolation and characterization of Sporomusa carbonis sp. nov., a carboxydotrophic hydrogenogen in the genus of Sporomusa isolated from a charcoal burning pile.</title>
        <authorList>
            <person name="Boeer T."/>
            <person name="Rosenbaum F."/>
            <person name="Eysell L."/>
            <person name="Mueller V."/>
            <person name="Daniel R."/>
            <person name="Poehlein A."/>
        </authorList>
    </citation>
    <scope>NUCLEOTIDE SEQUENCE [LARGE SCALE GENOMIC DNA]</scope>
    <source>
        <strain evidence="5">DSM 10669</strain>
    </source>
</reference>
<dbReference type="InterPro" id="IPR050166">
    <property type="entry name" value="ABC_transporter_ATP-bind"/>
</dbReference>
<dbReference type="CDD" id="cd03293">
    <property type="entry name" value="ABC_NrtD_SsuB_transporters"/>
    <property type="match status" value="1"/>
</dbReference>
<dbReference type="PANTHER" id="PTHR42788">
    <property type="entry name" value="TAURINE IMPORT ATP-BINDING PROTEIN-RELATED"/>
    <property type="match status" value="1"/>
</dbReference>
<dbReference type="InterPro" id="IPR003439">
    <property type="entry name" value="ABC_transporter-like_ATP-bd"/>
</dbReference>
<dbReference type="GO" id="GO:0016787">
    <property type="term" value="F:hydrolase activity"/>
    <property type="evidence" value="ECO:0007669"/>
    <property type="project" value="UniProtKB-KW"/>
</dbReference>
<dbReference type="Gene3D" id="3.40.50.300">
    <property type="entry name" value="P-loop containing nucleotide triphosphate hydrolases"/>
    <property type="match status" value="1"/>
</dbReference>
<dbReference type="PROSITE" id="PS50893">
    <property type="entry name" value="ABC_TRANSPORTER_2"/>
    <property type="match status" value="1"/>
</dbReference>
<dbReference type="PANTHER" id="PTHR42788:SF13">
    <property type="entry name" value="ALIPHATIC SULFONATES IMPORT ATP-BINDING PROTEIN SSUB"/>
    <property type="match status" value="1"/>
</dbReference>
<evidence type="ECO:0000256" key="1">
    <source>
        <dbReference type="ARBA" id="ARBA00022448"/>
    </source>
</evidence>
<feature type="domain" description="ABC transporter" evidence="4">
    <location>
        <begin position="3"/>
        <end position="235"/>
    </location>
</feature>
<sequence>MAILVHDVRKSFHLQKDREIIALNDVSLGVEDQEFVCLLGPSGCGKSTLLKIIAGLEQASSGWVEIDGQKITAPSSDRAIVFQDYALFPWRTVVENVQFGLDLRKVPAKEARKKALEYLSLVNLCNFANVYPHQLSGGMKQRVAIARALVLEPKILLLDEPFGALDAFTRMQLQFELTSICKKNSPTVIFVTHDIDEAIYLGDRVVIMTPNPGKVNAIVNVQLPKPRNRTDYDFNKIRDRVFREFSLVTETSLEYVI</sequence>
<dbReference type="GO" id="GO:0005524">
    <property type="term" value="F:ATP binding"/>
    <property type="evidence" value="ECO:0007669"/>
    <property type="project" value="UniProtKB-KW"/>
</dbReference>
<organism evidence="5 6">
    <name type="scientific">Sporomusa silvacetica DSM 10669</name>
    <dbReference type="NCBI Taxonomy" id="1123289"/>
    <lineage>
        <taxon>Bacteria</taxon>
        <taxon>Bacillati</taxon>
        <taxon>Bacillota</taxon>
        <taxon>Negativicutes</taxon>
        <taxon>Selenomonadales</taxon>
        <taxon>Sporomusaceae</taxon>
        <taxon>Sporomusa</taxon>
    </lineage>
</organism>
<gene>
    <name evidence="5" type="primary">ssuB_5</name>
    <name evidence="5" type="ORF">SPSIL_046500</name>
</gene>
<dbReference type="EC" id="3.6.3.-" evidence="5"/>
<dbReference type="EMBL" id="CP155573">
    <property type="protein sequence ID" value="XFO68427.1"/>
    <property type="molecule type" value="Genomic_DNA"/>
</dbReference>
<dbReference type="Proteomes" id="UP000216752">
    <property type="component" value="Chromosome"/>
</dbReference>
<keyword evidence="5" id="KW-0378">Hydrolase</keyword>
<dbReference type="SUPFAM" id="SSF52540">
    <property type="entry name" value="P-loop containing nucleoside triphosphate hydrolases"/>
    <property type="match status" value="1"/>
</dbReference>
<keyword evidence="6" id="KW-1185">Reference proteome</keyword>
<dbReference type="Pfam" id="PF00005">
    <property type="entry name" value="ABC_tran"/>
    <property type="match status" value="1"/>
</dbReference>
<evidence type="ECO:0000256" key="2">
    <source>
        <dbReference type="ARBA" id="ARBA00022741"/>
    </source>
</evidence>
<evidence type="ECO:0000313" key="6">
    <source>
        <dbReference type="Proteomes" id="UP000216752"/>
    </source>
</evidence>
<keyword evidence="3 5" id="KW-0067">ATP-binding</keyword>
<keyword evidence="2" id="KW-0547">Nucleotide-binding</keyword>
<keyword evidence="1" id="KW-0813">Transport</keyword>